<evidence type="ECO:0000313" key="2">
    <source>
        <dbReference type="Proteomes" id="UP000078070"/>
    </source>
</evidence>
<dbReference type="AlphaFoldDB" id="A0A1A9ETZ9"/>
<proteinExistence type="predicted"/>
<dbReference type="EMBL" id="CP015839">
    <property type="protein sequence ID" value="ANG61614.1"/>
    <property type="molecule type" value="Genomic_DNA"/>
</dbReference>
<accession>A0A1A9ETZ9</accession>
<dbReference type="Proteomes" id="UP000078070">
    <property type="component" value="Chromosome"/>
</dbReference>
<organism evidence="1 2">
    <name type="scientific">Marinobacterium aestuarii</name>
    <dbReference type="NCBI Taxonomy" id="1821621"/>
    <lineage>
        <taxon>Bacteria</taxon>
        <taxon>Pseudomonadati</taxon>
        <taxon>Pseudomonadota</taxon>
        <taxon>Gammaproteobacteria</taxon>
        <taxon>Oceanospirillales</taxon>
        <taxon>Oceanospirillaceae</taxon>
        <taxon>Marinobacterium</taxon>
    </lineage>
</organism>
<sequence length="108" mass="11512">MGDVVVCGEHQPGEFVQQGCFIVGHSAEREGLMRAVQLRPLCRVKGSRVGKLLAQQVNNVSEWAEKGPGSDSKGGAYRFPMSPRGDIGNADVAIRTLASALVCNMESP</sequence>
<name>A0A1A9ETZ9_9GAMM</name>
<protein>
    <submittedName>
        <fullName evidence="1">Uncharacterized protein</fullName>
    </submittedName>
</protein>
<gene>
    <name evidence="1" type="ORF">A8C75_03400</name>
</gene>
<dbReference type="KEGG" id="mars:A8C75_03400"/>
<keyword evidence="2" id="KW-1185">Reference proteome</keyword>
<reference evidence="1 2" key="2">
    <citation type="journal article" date="2018" name="Int. J. Syst. Evol. Microbiol.">
        <title>Marinobacterium aestuarii sp. nov., a benzene-degrading marine bacterium isolated from estuary sediment.</title>
        <authorList>
            <person name="Bae S.S."/>
            <person name="Jung J."/>
            <person name="Chung D."/>
            <person name="Baek K."/>
        </authorList>
    </citation>
    <scope>NUCLEOTIDE SEQUENCE [LARGE SCALE GENOMIC DNA]</scope>
    <source>
        <strain evidence="1 2">ST58-10</strain>
    </source>
</reference>
<evidence type="ECO:0000313" key="1">
    <source>
        <dbReference type="EMBL" id="ANG61614.1"/>
    </source>
</evidence>
<reference evidence="2" key="1">
    <citation type="submission" date="2016-05" db="EMBL/GenBank/DDBJ databases">
        <authorList>
            <person name="Baek K."/>
            <person name="Yang S.-J."/>
        </authorList>
    </citation>
    <scope>NUCLEOTIDE SEQUENCE [LARGE SCALE GENOMIC DNA]</scope>
    <source>
        <strain evidence="2">ST58-10</strain>
    </source>
</reference>